<proteinExistence type="predicted"/>
<dbReference type="EMBL" id="BEXD01003847">
    <property type="protein sequence ID" value="GBC02736.1"/>
    <property type="molecule type" value="Genomic_DNA"/>
</dbReference>
<name>A0A2Z6RJ95_9GLOM</name>
<dbReference type="AlphaFoldDB" id="A0A2Z6RJ95"/>
<accession>A0A2Z6RJ95</accession>
<sequence length="262" mass="31687">MSLYSERDNKFTEEDEIEWITYTEEKEEDWIKKENKKYICGGCGWSAYPVEGMLKEIIGLPQKYCDSCYNKTENQKKIMTDVNKKTKFFKCEKCQNKRECYKVEFLAGHDCEVNVNCGDNWYYPDNHIHWICEECDLIMEEDRSCKNKSAALMYQSYKEERKRLRELYENARHYTWLKLGQDGIRYFLYENTKSFRRKGYLEVTPKGYKNYCEKCQQVLRRNEAEVMAYSRYHGTTLCRECFKKVAKLMEYPINCELNINQY</sequence>
<protein>
    <submittedName>
        <fullName evidence="2">Uncharacterized protein</fullName>
    </submittedName>
</protein>
<dbReference type="EMBL" id="BLAL01000246">
    <property type="protein sequence ID" value="GES95892.1"/>
    <property type="molecule type" value="Genomic_DNA"/>
</dbReference>
<dbReference type="Proteomes" id="UP000615446">
    <property type="component" value="Unassembled WGS sequence"/>
</dbReference>
<evidence type="ECO:0000256" key="1">
    <source>
        <dbReference type="SAM" id="Coils"/>
    </source>
</evidence>
<organism evidence="2 4">
    <name type="scientific">Rhizophagus clarus</name>
    <dbReference type="NCBI Taxonomy" id="94130"/>
    <lineage>
        <taxon>Eukaryota</taxon>
        <taxon>Fungi</taxon>
        <taxon>Fungi incertae sedis</taxon>
        <taxon>Mucoromycota</taxon>
        <taxon>Glomeromycotina</taxon>
        <taxon>Glomeromycetes</taxon>
        <taxon>Glomerales</taxon>
        <taxon>Glomeraceae</taxon>
        <taxon>Rhizophagus</taxon>
    </lineage>
</organism>
<evidence type="ECO:0000313" key="3">
    <source>
        <dbReference type="EMBL" id="GES95892.1"/>
    </source>
</evidence>
<reference evidence="2 4" key="1">
    <citation type="submission" date="2017-11" db="EMBL/GenBank/DDBJ databases">
        <title>The genome of Rhizophagus clarus HR1 reveals common genetic basis of auxotrophy among arbuscular mycorrhizal fungi.</title>
        <authorList>
            <person name="Kobayashi Y."/>
        </authorList>
    </citation>
    <scope>NUCLEOTIDE SEQUENCE [LARGE SCALE GENOMIC DNA]</scope>
    <source>
        <strain evidence="2 4">HR1</strain>
    </source>
</reference>
<comment type="caution">
    <text evidence="2">The sequence shown here is derived from an EMBL/GenBank/DDBJ whole genome shotgun (WGS) entry which is preliminary data.</text>
</comment>
<feature type="coiled-coil region" evidence="1">
    <location>
        <begin position="147"/>
        <end position="174"/>
    </location>
</feature>
<evidence type="ECO:0000313" key="2">
    <source>
        <dbReference type="EMBL" id="GBC02736.1"/>
    </source>
</evidence>
<reference evidence="3" key="2">
    <citation type="submission" date="2019-10" db="EMBL/GenBank/DDBJ databases">
        <title>Conservation and host-specific expression of non-tandemly repeated heterogenous ribosome RNA gene in arbuscular mycorrhizal fungi.</title>
        <authorList>
            <person name="Maeda T."/>
            <person name="Kobayashi Y."/>
            <person name="Nakagawa T."/>
            <person name="Ezawa T."/>
            <person name="Yamaguchi K."/>
            <person name="Bino T."/>
            <person name="Nishimoto Y."/>
            <person name="Shigenobu S."/>
            <person name="Kawaguchi M."/>
        </authorList>
    </citation>
    <scope>NUCLEOTIDE SEQUENCE</scope>
    <source>
        <strain evidence="3">HR1</strain>
    </source>
</reference>
<keyword evidence="1" id="KW-0175">Coiled coil</keyword>
<dbReference type="Proteomes" id="UP000247702">
    <property type="component" value="Unassembled WGS sequence"/>
</dbReference>
<keyword evidence="4" id="KW-1185">Reference proteome</keyword>
<evidence type="ECO:0000313" key="4">
    <source>
        <dbReference type="Proteomes" id="UP000247702"/>
    </source>
</evidence>
<gene>
    <name evidence="3" type="ORF">RCL2_002255300</name>
    <name evidence="2" type="ORF">RclHR1_04790005</name>
</gene>